<dbReference type="EMBL" id="JANJQO010000007">
    <property type="protein sequence ID" value="KAJ2984087.1"/>
    <property type="molecule type" value="Genomic_DNA"/>
</dbReference>
<comment type="caution">
    <text evidence="1">The sequence shown here is derived from an EMBL/GenBank/DDBJ whole genome shotgun (WGS) entry which is preliminary data.</text>
</comment>
<organism evidence="1 2">
    <name type="scientific">Zarea fungicola</name>
    <dbReference type="NCBI Taxonomy" id="93591"/>
    <lineage>
        <taxon>Eukaryota</taxon>
        <taxon>Fungi</taxon>
        <taxon>Dikarya</taxon>
        <taxon>Ascomycota</taxon>
        <taxon>Pezizomycotina</taxon>
        <taxon>Sordariomycetes</taxon>
        <taxon>Hypocreomycetidae</taxon>
        <taxon>Hypocreales</taxon>
        <taxon>Cordycipitaceae</taxon>
        <taxon>Zarea</taxon>
    </lineage>
</organism>
<reference evidence="1" key="1">
    <citation type="submission" date="2022-08" db="EMBL/GenBank/DDBJ databases">
        <title>Genome Sequence of Lecanicillium fungicola.</title>
        <authorList>
            <person name="Buettner E."/>
        </authorList>
    </citation>
    <scope>NUCLEOTIDE SEQUENCE</scope>
    <source>
        <strain evidence="1">Babe33</strain>
    </source>
</reference>
<accession>A0ACC1NXN3</accession>
<keyword evidence="2" id="KW-1185">Reference proteome</keyword>
<gene>
    <name evidence="1" type="ORF">NQ176_g209</name>
</gene>
<evidence type="ECO:0000313" key="1">
    <source>
        <dbReference type="EMBL" id="KAJ2984087.1"/>
    </source>
</evidence>
<proteinExistence type="predicted"/>
<dbReference type="Proteomes" id="UP001143910">
    <property type="component" value="Unassembled WGS sequence"/>
</dbReference>
<evidence type="ECO:0000313" key="2">
    <source>
        <dbReference type="Proteomes" id="UP001143910"/>
    </source>
</evidence>
<sequence>MAVVLLVTLAGIWVSYQAFKLLQYRNLARKIGLPYVLSPVGEHDFTWMVLQKLLAPIFERLPLGLGGFVRFTKRGWNFKDKFKAHQDIGKAFTVVAPSGLAIHVGDAAAANSIVSRRKDYLKPLELAKLVDMFGQSVISSEGADWQRHRRITAPPFNERNNGLVWSEAIRQSQQLLTYWNESMSKDIGVNSMLQDASTIALNVLMGAGFGTSYAFRDGVDTKLKGFQMTYRTALATCMSDIFMVFVLPPVLLSLPVLPKKLAKYKIAVAEFRRHLQDMVAAAKARIRNADAASIDKTDQATLLSSLIAKAQEGGSPGTKAEAANTLSDSEIYGNLFMFSFAGHETVAMTLSYAIYLFAAFPEWQEWVGEELDYVFRNHTNIETLEYSELYPKLKRCNAVMHEVLRLYPPALSIPKTTGDAPASLKVDGKEVTIPPHTHIYPNVIALQTNEEYWGRDWSVWRPNRWIDSPPDSELTRDAMLDSEKLIDAERKGTFLPWAEGPRVCPGKKFSQVEFVAAIANILWKHRISVCPNAGETLPEARKRAVGVIENSGILFTLRILEPELVRLRIEKK</sequence>
<name>A0ACC1NXN3_9HYPO</name>
<protein>
    <submittedName>
        <fullName evidence="1">Uncharacterized protein</fullName>
    </submittedName>
</protein>